<evidence type="ECO:0000313" key="2">
    <source>
        <dbReference type="Proteomes" id="UP001163835"/>
    </source>
</evidence>
<keyword evidence="2" id="KW-1185">Reference proteome</keyword>
<reference evidence="1" key="1">
    <citation type="submission" date="2022-09" db="EMBL/GenBank/DDBJ databases">
        <title>A Global Phylogenomic Analysis of the Shiitake Genus Lentinula.</title>
        <authorList>
            <consortium name="DOE Joint Genome Institute"/>
            <person name="Sierra-Patev S."/>
            <person name="Min B."/>
            <person name="Naranjo-Ortiz M."/>
            <person name="Looney B."/>
            <person name="Konkel Z."/>
            <person name="Slot J.C."/>
            <person name="Sakamoto Y."/>
            <person name="Steenwyk J.L."/>
            <person name="Rokas A."/>
            <person name="Carro J."/>
            <person name="Camarero S."/>
            <person name="Ferreira P."/>
            <person name="Molpeceres G."/>
            <person name="Ruiz-Duenas F.J."/>
            <person name="Serrano A."/>
            <person name="Henrissat B."/>
            <person name="Drula E."/>
            <person name="Hughes K.W."/>
            <person name="Mata J.L."/>
            <person name="Ishikawa N.K."/>
            <person name="Vargas-Isla R."/>
            <person name="Ushijima S."/>
            <person name="Smith C.A."/>
            <person name="Ahrendt S."/>
            <person name="Andreopoulos W."/>
            <person name="He G."/>
            <person name="Labutti K."/>
            <person name="Lipzen A."/>
            <person name="Ng V."/>
            <person name="Riley R."/>
            <person name="Sandor L."/>
            <person name="Barry K."/>
            <person name="Martinez A.T."/>
            <person name="Xiao Y."/>
            <person name="Gibbons J.G."/>
            <person name="Terashima K."/>
            <person name="Grigoriev I.V."/>
            <person name="Hibbett D.S."/>
        </authorList>
    </citation>
    <scope>NUCLEOTIDE SEQUENCE</scope>
    <source>
        <strain evidence="1">TMI1499</strain>
    </source>
</reference>
<dbReference type="EMBL" id="MU795187">
    <property type="protein sequence ID" value="KAJ3808961.1"/>
    <property type="molecule type" value="Genomic_DNA"/>
</dbReference>
<protein>
    <submittedName>
        <fullName evidence="1">Uncharacterized protein</fullName>
    </submittedName>
</protein>
<sequence length="1471" mass="166917">MVTGEDISSMNNGTSSRAEGPVVTAARRRARRPYFRVHKICDSVTQLQYCNGQRAFVVKEALSDQIDQARGRVAFCSRTFVSARDYRGTYWAVMENDESPPGALPGLVPQQAGRPLVSLPRSKRPLERSERSPETHPIDSTTSPPEQALESSEKPPAADKVRVIEIPGPLMKEMLEEKDRTIQRLQEQVAAISPDRRLKSLETEKAKLRKDLKTQEDDFKRLKDSITVNQNKLNQTISELQSQKQDATTDATNEARKRQTAKDNATELQNQLASRDMKISTLHKTIIQLKTLTNPDREELKRMREEETRLKQQAASNLSQIEHLRQSIKALQDEQTKNERTHLTDFRNQIRNSASKITDLESCVEQLNRNVDALEREKQDFEAHIESDHNELKKLREEQTTLRQEATSRTSDIQRLQDEAEIYRNDITTMRSESTKLQDQLKDCVLEASRTTDLERQIEELNRNVHDLEQERRESEMKALLEQPVIASNNDKLLKLQQEQTTLKQDAASHVYEIKFLQESVGKLRDEAETHKSELTTAHADLAKLQDQLKTSKQEATTHNSEVEYLQSSISMLQDKVENHKNELTTVRADALKLQDQMRDSVLETSRVADLESQIEELNRNIHDLEQEKRDSEMKALLERLLIVSDRDKLKRLQEEQAVFVQNKSRMIDLEGHIEVLNKEIQTLQQDKQDLEMRVQLTESERGELKRLQEATAQVKNERSRELAHQGMIKDLRSKLAESISKFRFDSLNRSYLILQVGTTDWSMIVDLTSKNNLSTKVRQLQELEAASQSSLSVKITELESTVLKLSEQYNQESLANTSKQAHITSLQQVIENLTHECNLLKQKHTNPHQNSRIEALELESNNLKDKECMLRDDVTRFRGLYEQQVLTASQRQSRINSLEQDFSNLKKQHDAMKLKASSNETLRSQDPDIESLRAQITQLESERDHYKSEFRAQSAGQAFGYTLNGRNRTLSHVNINAEIRHMKKQYPMYKLGQPLNTPATGLPNSASGPSNSTSGATGPSNSTSGTTGPSNSTSGTTGPSNSTSGTTEPSNSTSGPTGDSPCGGSSSSGPTAEGQPAMNDYRGSRHKGPRGPWVNRRSFADSDSDPDNATHTFQRKKGKQRATTVESDSEDSEETSSEDESSDSEGDVIESDVSHTAARYRRKGVKLHWPVEKQKQELNKLGRAILHEALGVQRNYKAFIHPGVSEERLRAFAENPGAKGPKIRNTMIDKNGATTKDLKLLLALVKLAEKIVSESKDQWFPSSIDWLSPLSKCLYRIYLAVIKSKPRIKHGELESPGQIEQRILDSHLLRNQKNGETGFRHAQKWQTRSEVCAVMIQACEQRGMSEDEDGVDKVVTIGAGTIEEAVKFTKNLLFRHQYLNDVVEFLDGIPRFEKLLFIQSGRVSKRRIRRDPRCKPSERLPPRKWPQSFYTEGYLDSLPELQRRRLTPGKVFVLLHVDFATCSPTAGVSG</sequence>
<evidence type="ECO:0000313" key="1">
    <source>
        <dbReference type="EMBL" id="KAJ3808961.1"/>
    </source>
</evidence>
<dbReference type="Proteomes" id="UP001163835">
    <property type="component" value="Unassembled WGS sequence"/>
</dbReference>
<gene>
    <name evidence="1" type="ORF">F5876DRAFT_66865</name>
</gene>
<name>A0ACC1TW07_9AGAR</name>
<comment type="caution">
    <text evidence="1">The sequence shown here is derived from an EMBL/GenBank/DDBJ whole genome shotgun (WGS) entry which is preliminary data.</text>
</comment>
<proteinExistence type="predicted"/>
<organism evidence="1 2">
    <name type="scientific">Lentinula aff. lateritia</name>
    <dbReference type="NCBI Taxonomy" id="2804960"/>
    <lineage>
        <taxon>Eukaryota</taxon>
        <taxon>Fungi</taxon>
        <taxon>Dikarya</taxon>
        <taxon>Basidiomycota</taxon>
        <taxon>Agaricomycotina</taxon>
        <taxon>Agaricomycetes</taxon>
        <taxon>Agaricomycetidae</taxon>
        <taxon>Agaricales</taxon>
        <taxon>Marasmiineae</taxon>
        <taxon>Omphalotaceae</taxon>
        <taxon>Lentinula</taxon>
    </lineage>
</organism>
<accession>A0ACC1TW07</accession>